<sequence length="301" mass="34310">MGFFNKLISTGSSLFTKDTPDYSYGLIKKLGVVTMLQTERWKEFESTILSLGSEDLTRLLDGICLTDKYEVTLRNYFTSVKSEVKELVAGSYYLFLAWDRRGTNVGASLTGEQIDGFTYYLGEANRNFSEHFSTPILEAESFARLVRVYMGFSDTEAAQSAFANAVHLVPDHLLAHLNYFKVTSPKWLGDLETMQKFVTHIQHNSLKNLLQLMFLVEAYSDIFSNNSVKDKAVLQKQHGEFIADILAITVAPTDDSLLSIYTRNYLACLYRILGHEKEESGLKKQLEGRRTNYPWAYFGWN</sequence>
<dbReference type="Proteomes" id="UP000606003">
    <property type="component" value="Unassembled WGS sequence"/>
</dbReference>
<evidence type="ECO:0000313" key="2">
    <source>
        <dbReference type="EMBL" id="MBD2721499.1"/>
    </source>
</evidence>
<protein>
    <submittedName>
        <fullName evidence="2">Uncharacterized protein</fullName>
    </submittedName>
</protein>
<gene>
    <name evidence="2" type="ORF">IC234_05110</name>
</gene>
<keyword evidence="3" id="KW-1185">Reference proteome</keyword>
<keyword evidence="1" id="KW-0802">TPR repeat</keyword>
<reference evidence="2 3" key="1">
    <citation type="submission" date="2020-09" db="EMBL/GenBank/DDBJ databases">
        <authorList>
            <person name="Kim M.K."/>
        </authorList>
    </citation>
    <scope>NUCLEOTIDE SEQUENCE [LARGE SCALE GENOMIC DNA]</scope>
    <source>
        <strain evidence="2 3">BT189</strain>
    </source>
</reference>
<evidence type="ECO:0000256" key="1">
    <source>
        <dbReference type="PROSITE-ProRule" id="PRU00339"/>
    </source>
</evidence>
<proteinExistence type="predicted"/>
<feature type="repeat" description="TPR" evidence="1">
    <location>
        <begin position="139"/>
        <end position="172"/>
    </location>
</feature>
<dbReference type="InterPro" id="IPR019734">
    <property type="entry name" value="TPR_rpt"/>
</dbReference>
<dbReference type="PROSITE" id="PS50005">
    <property type="entry name" value="TPR"/>
    <property type="match status" value="1"/>
</dbReference>
<accession>A0ABR8JU73</accession>
<organism evidence="2 3">
    <name type="scientific">Hymenobacter armeniacus</name>
    <dbReference type="NCBI Taxonomy" id="2771358"/>
    <lineage>
        <taxon>Bacteria</taxon>
        <taxon>Pseudomonadati</taxon>
        <taxon>Bacteroidota</taxon>
        <taxon>Cytophagia</taxon>
        <taxon>Cytophagales</taxon>
        <taxon>Hymenobacteraceae</taxon>
        <taxon>Hymenobacter</taxon>
    </lineage>
</organism>
<name>A0ABR8JU73_9BACT</name>
<dbReference type="EMBL" id="JACXAC010000002">
    <property type="protein sequence ID" value="MBD2721499.1"/>
    <property type="molecule type" value="Genomic_DNA"/>
</dbReference>
<evidence type="ECO:0000313" key="3">
    <source>
        <dbReference type="Proteomes" id="UP000606003"/>
    </source>
</evidence>
<dbReference type="RefSeq" id="WP_190922780.1">
    <property type="nucleotide sequence ID" value="NZ_JACXAC010000002.1"/>
</dbReference>
<comment type="caution">
    <text evidence="2">The sequence shown here is derived from an EMBL/GenBank/DDBJ whole genome shotgun (WGS) entry which is preliminary data.</text>
</comment>